<dbReference type="Bgee" id="ENSMUSG00000033306">
    <property type="expression patterns" value="Expressed in ascending aorta and 248 other cell types or tissues"/>
</dbReference>
<evidence type="ECO:0000313" key="1">
    <source>
        <dbReference type="Ensembl" id="ENSMUSP00000156178.2"/>
    </source>
</evidence>
<keyword evidence="3" id="KW-1185">Reference proteome</keyword>
<dbReference type="AGR" id="MGI:2441849"/>
<dbReference type="ExpressionAtlas" id="A0A338P705">
    <property type="expression patterns" value="baseline and differential"/>
</dbReference>
<organism evidence="1 3">
    <name type="scientific">Mus musculus</name>
    <name type="common">Mouse</name>
    <dbReference type="NCBI Taxonomy" id="10090"/>
    <lineage>
        <taxon>Eukaryota</taxon>
        <taxon>Metazoa</taxon>
        <taxon>Chordata</taxon>
        <taxon>Craniata</taxon>
        <taxon>Vertebrata</taxon>
        <taxon>Euteleostomi</taxon>
        <taxon>Mammalia</taxon>
        <taxon>Eutheria</taxon>
        <taxon>Euarchontoglires</taxon>
        <taxon>Glires</taxon>
        <taxon>Rodentia</taxon>
        <taxon>Myomorpha</taxon>
        <taxon>Muroidea</taxon>
        <taxon>Muridae</taxon>
        <taxon>Murinae</taxon>
        <taxon>Mus</taxon>
        <taxon>Mus</taxon>
    </lineage>
</organism>
<evidence type="ECO:0000313" key="2">
    <source>
        <dbReference type="MGI" id="MGI:2441849"/>
    </source>
</evidence>
<dbReference type="AlphaFoldDB" id="A0A338P705"/>
<reference evidence="1" key="3">
    <citation type="submission" date="2025-08" db="UniProtKB">
        <authorList>
            <consortium name="Ensembl"/>
        </authorList>
    </citation>
    <scope>IDENTIFICATION</scope>
    <source>
        <strain evidence="1">C57BL/6J</strain>
    </source>
</reference>
<reference evidence="1 3" key="2">
    <citation type="journal article" date="2011" name="PLoS Biol.">
        <title>Modernizing reference genome assemblies.</title>
        <authorList>
            <person name="Church D.M."/>
            <person name="Schneider V.A."/>
            <person name="Graves T."/>
            <person name="Auger K."/>
            <person name="Cunningham F."/>
            <person name="Bouk N."/>
            <person name="Chen H.C."/>
            <person name="Agarwala R."/>
            <person name="McLaren W.M."/>
            <person name="Ritchie G.R."/>
            <person name="Albracht D."/>
            <person name="Kremitzki M."/>
            <person name="Rock S."/>
            <person name="Kotkiewicz H."/>
            <person name="Kremitzki C."/>
            <person name="Wollam A."/>
            <person name="Trani L."/>
            <person name="Fulton L."/>
            <person name="Fulton R."/>
            <person name="Matthews L."/>
            <person name="Whitehead S."/>
            <person name="Chow W."/>
            <person name="Torrance J."/>
            <person name="Dunn M."/>
            <person name="Harden G."/>
            <person name="Threadgold G."/>
            <person name="Wood J."/>
            <person name="Collins J."/>
            <person name="Heath P."/>
            <person name="Griffiths G."/>
            <person name="Pelan S."/>
            <person name="Grafham D."/>
            <person name="Eichler E.E."/>
            <person name="Weinstock G."/>
            <person name="Mardis E.R."/>
            <person name="Wilson R.K."/>
            <person name="Howe K."/>
            <person name="Flicek P."/>
            <person name="Hubbard T."/>
        </authorList>
    </citation>
    <scope>NUCLEOTIDE SEQUENCE [LARGE SCALE GENOMIC DNA]</scope>
    <source>
        <strain evidence="1 3">C57BL/6J</strain>
    </source>
</reference>
<gene>
    <name evidence="1 2" type="primary">Lpp</name>
</gene>
<reference evidence="1" key="4">
    <citation type="submission" date="2025-09" db="UniProtKB">
        <authorList>
            <consortium name="Ensembl"/>
        </authorList>
    </citation>
    <scope>IDENTIFICATION</scope>
    <source>
        <strain evidence="1">C57BL/6J</strain>
    </source>
</reference>
<dbReference type="GeneTree" id="ENSGT00940000156022"/>
<dbReference type="MGI" id="MGI:2441849">
    <property type="gene designation" value="Lpp"/>
</dbReference>
<sequence length="51" mass="5755">MLYDMENPPADDYFEYPGAVQCVFEAHHGADPPCHREGLPPPLLHLRDVPP</sequence>
<accession>A0A338P705</accession>
<dbReference type="Ensembl" id="ENSMUST00000232546.2">
    <property type="protein sequence ID" value="ENSMUSP00000156178.2"/>
    <property type="gene ID" value="ENSMUSG00000033306.16"/>
</dbReference>
<name>A0A338P705_MOUSE</name>
<dbReference type="VEuPathDB" id="HostDB:ENSMUSG00000033306"/>
<protein>
    <submittedName>
        <fullName evidence="1">LIM domain containing preferred translocation partner in lipoma</fullName>
    </submittedName>
</protein>
<evidence type="ECO:0000313" key="3">
    <source>
        <dbReference type="Proteomes" id="UP000000589"/>
    </source>
</evidence>
<dbReference type="Antibodypedia" id="2772">
    <property type="antibodies" value="265 antibodies from 41 providers"/>
</dbReference>
<reference evidence="1 3" key="1">
    <citation type="journal article" date="2009" name="PLoS Biol.">
        <title>Lineage-specific biology revealed by a finished genome assembly of the mouse.</title>
        <authorList>
            <consortium name="Mouse Genome Sequencing Consortium"/>
            <person name="Church D.M."/>
            <person name="Goodstadt L."/>
            <person name="Hillier L.W."/>
            <person name="Zody M.C."/>
            <person name="Goldstein S."/>
            <person name="She X."/>
            <person name="Bult C.J."/>
            <person name="Agarwala R."/>
            <person name="Cherry J.L."/>
            <person name="DiCuccio M."/>
            <person name="Hlavina W."/>
            <person name="Kapustin Y."/>
            <person name="Meric P."/>
            <person name="Maglott D."/>
            <person name="Birtle Z."/>
            <person name="Marques A.C."/>
            <person name="Graves T."/>
            <person name="Zhou S."/>
            <person name="Teague B."/>
            <person name="Potamousis K."/>
            <person name="Churas C."/>
            <person name="Place M."/>
            <person name="Herschleb J."/>
            <person name="Runnheim R."/>
            <person name="Forrest D."/>
            <person name="Amos-Landgraf J."/>
            <person name="Schwartz D.C."/>
            <person name="Cheng Z."/>
            <person name="Lindblad-Toh K."/>
            <person name="Eichler E.E."/>
            <person name="Ponting C.P."/>
        </authorList>
    </citation>
    <scope>NUCLEOTIDE SEQUENCE [LARGE SCALE GENOMIC DNA]</scope>
    <source>
        <strain evidence="1 3">C57BL/6J</strain>
    </source>
</reference>
<dbReference type="Proteomes" id="UP000000589">
    <property type="component" value="Chromosome 16"/>
</dbReference>
<proteinExistence type="predicted"/>